<evidence type="ECO:0000256" key="1">
    <source>
        <dbReference type="SAM" id="Phobius"/>
    </source>
</evidence>
<accession>A0A1S3H2Y1</accession>
<evidence type="ECO:0000313" key="2">
    <source>
        <dbReference type="Proteomes" id="UP000085678"/>
    </source>
</evidence>
<protein>
    <submittedName>
        <fullName evidence="3">Uncharacterized protein LOC106150985</fullName>
    </submittedName>
</protein>
<proteinExistence type="predicted"/>
<keyword evidence="2" id="KW-1185">Reference proteome</keyword>
<evidence type="ECO:0000313" key="3">
    <source>
        <dbReference type="RefSeq" id="XP_013379494.1"/>
    </source>
</evidence>
<dbReference type="FunCoup" id="A0A1S3H2Y1">
    <property type="interactions" value="6"/>
</dbReference>
<keyword evidence="1" id="KW-0472">Membrane</keyword>
<dbReference type="OMA" id="ASILYFR"/>
<keyword evidence="1" id="KW-0812">Transmembrane</keyword>
<dbReference type="RefSeq" id="XP_013379494.1">
    <property type="nucleotide sequence ID" value="XM_013524040.1"/>
</dbReference>
<dbReference type="InParanoid" id="A0A1S3H2Y1"/>
<organism evidence="2 3">
    <name type="scientific">Lingula anatina</name>
    <name type="common">Brachiopod</name>
    <name type="synonym">Lingula unguis</name>
    <dbReference type="NCBI Taxonomy" id="7574"/>
    <lineage>
        <taxon>Eukaryota</taxon>
        <taxon>Metazoa</taxon>
        <taxon>Spiralia</taxon>
        <taxon>Lophotrochozoa</taxon>
        <taxon>Brachiopoda</taxon>
        <taxon>Linguliformea</taxon>
        <taxon>Lingulata</taxon>
        <taxon>Lingulida</taxon>
        <taxon>Linguloidea</taxon>
        <taxon>Lingulidae</taxon>
        <taxon>Lingula</taxon>
    </lineage>
</organism>
<gene>
    <name evidence="3" type="primary">LOC106150985</name>
</gene>
<dbReference type="GO" id="GO:0017171">
    <property type="term" value="F:serine hydrolase activity"/>
    <property type="evidence" value="ECO:0007669"/>
    <property type="project" value="TreeGrafter"/>
</dbReference>
<dbReference type="AlphaFoldDB" id="A0A1S3H2Y1"/>
<dbReference type="STRING" id="7574.A0A1S3H2Y1"/>
<dbReference type="KEGG" id="lak:106150985"/>
<name>A0A1S3H2Y1_LINAN</name>
<dbReference type="Gene3D" id="3.40.50.1820">
    <property type="entry name" value="alpha/beta hydrolase"/>
    <property type="match status" value="1"/>
</dbReference>
<sequence>MFRFGKYCVFGGTRVIQINKLGLTSKFYSSLSTSEMEKIKISDHLILRQTIDQTKNQSGGKARPLVLFFPWMNAKAAAVQKYCDIYHERGMDVLIVSSSAKHFLWPESAGPLAAEVLDYTKKHHIHRPLLIHGLSIGAYFFTVCLMQMIMNPQKYKQLEQQICGQIYDSLTVGSVQRMALGIAKSITNNQTLSSSIKGSILTYFALTHSHTVAQYDKLIALFKEKPHRSPALLFYSLDDPMCDPDSMADIIDTWNKLGMSVTHKCWERSKHAGHLKQHTADYIQTLDTFLRQLTFDINPKSKL</sequence>
<dbReference type="Pfam" id="PF05705">
    <property type="entry name" value="DUF829"/>
    <property type="match status" value="1"/>
</dbReference>
<dbReference type="InterPro" id="IPR008547">
    <property type="entry name" value="DUF829_TMEM53"/>
</dbReference>
<feature type="transmembrane region" description="Helical" evidence="1">
    <location>
        <begin position="129"/>
        <end position="150"/>
    </location>
</feature>
<dbReference type="PANTHER" id="PTHR20908">
    <property type="entry name" value="LD15586P"/>
    <property type="match status" value="1"/>
</dbReference>
<dbReference type="GeneID" id="106150985"/>
<reference evidence="3" key="1">
    <citation type="submission" date="2025-08" db="UniProtKB">
        <authorList>
            <consortium name="RefSeq"/>
        </authorList>
    </citation>
    <scope>IDENTIFICATION</scope>
    <source>
        <tissue evidence="3">Gonads</tissue>
    </source>
</reference>
<dbReference type="PANTHER" id="PTHR20908:SF4">
    <property type="entry name" value="SI:DKEY-5I3.5"/>
    <property type="match status" value="1"/>
</dbReference>
<dbReference type="SUPFAM" id="SSF53474">
    <property type="entry name" value="alpha/beta-Hydrolases"/>
    <property type="match status" value="1"/>
</dbReference>
<dbReference type="OrthoDB" id="77878at2759"/>
<keyword evidence="1" id="KW-1133">Transmembrane helix</keyword>
<dbReference type="Proteomes" id="UP000085678">
    <property type="component" value="Unplaced"/>
</dbReference>
<dbReference type="InterPro" id="IPR029058">
    <property type="entry name" value="AB_hydrolase_fold"/>
</dbReference>